<evidence type="ECO:0000313" key="2">
    <source>
        <dbReference type="Proteomes" id="UP000703269"/>
    </source>
</evidence>
<proteinExistence type="predicted"/>
<comment type="caution">
    <text evidence="1">The sequence shown here is derived from an EMBL/GenBank/DDBJ whole genome shotgun (WGS) entry which is preliminary data.</text>
</comment>
<keyword evidence="2" id="KW-1185">Reference proteome</keyword>
<dbReference type="Proteomes" id="UP000703269">
    <property type="component" value="Unassembled WGS sequence"/>
</dbReference>
<reference evidence="1 2" key="1">
    <citation type="submission" date="2021-08" db="EMBL/GenBank/DDBJ databases">
        <title>Draft Genome Sequence of Phanerochaete sordida strain YK-624.</title>
        <authorList>
            <person name="Mori T."/>
            <person name="Dohra H."/>
            <person name="Suzuki T."/>
            <person name="Kawagishi H."/>
            <person name="Hirai H."/>
        </authorList>
    </citation>
    <scope>NUCLEOTIDE SEQUENCE [LARGE SCALE GENOMIC DNA]</scope>
    <source>
        <strain evidence="1 2">YK-624</strain>
    </source>
</reference>
<sequence>MSSPEKTRRGQKCFTTTRSCRDSLIFIPNSRLLTSHPLHQPTRISVLRAATLVSRFFATHVTPPRDFFCSDPVIGRWTLGHIVFARTDRASRAPKKRVARRS</sequence>
<protein>
    <submittedName>
        <fullName evidence="1">Uncharacterized protein</fullName>
    </submittedName>
</protein>
<dbReference type="AlphaFoldDB" id="A0A9P3LFA1"/>
<name>A0A9P3LFA1_9APHY</name>
<gene>
    <name evidence="1" type="ORF">PsYK624_085630</name>
</gene>
<accession>A0A9P3LFA1</accession>
<dbReference type="EMBL" id="BPQB01000026">
    <property type="protein sequence ID" value="GJE92409.1"/>
    <property type="molecule type" value="Genomic_DNA"/>
</dbReference>
<evidence type="ECO:0000313" key="1">
    <source>
        <dbReference type="EMBL" id="GJE92409.1"/>
    </source>
</evidence>
<organism evidence="1 2">
    <name type="scientific">Phanerochaete sordida</name>
    <dbReference type="NCBI Taxonomy" id="48140"/>
    <lineage>
        <taxon>Eukaryota</taxon>
        <taxon>Fungi</taxon>
        <taxon>Dikarya</taxon>
        <taxon>Basidiomycota</taxon>
        <taxon>Agaricomycotina</taxon>
        <taxon>Agaricomycetes</taxon>
        <taxon>Polyporales</taxon>
        <taxon>Phanerochaetaceae</taxon>
        <taxon>Phanerochaete</taxon>
    </lineage>
</organism>